<feature type="domain" description="CheW-like" evidence="1">
    <location>
        <begin position="7"/>
        <end position="151"/>
    </location>
</feature>
<dbReference type="RefSeq" id="WP_089400668.1">
    <property type="nucleotide sequence ID" value="NZ_FZOT01000014.1"/>
</dbReference>
<dbReference type="Pfam" id="PF01584">
    <property type="entry name" value="CheW"/>
    <property type="match status" value="1"/>
</dbReference>
<dbReference type="OrthoDB" id="9790406at2"/>
<name>A0A239JXY8_9BURK</name>
<evidence type="ECO:0000259" key="1">
    <source>
        <dbReference type="PROSITE" id="PS50851"/>
    </source>
</evidence>
<dbReference type="Proteomes" id="UP000198284">
    <property type="component" value="Unassembled WGS sequence"/>
</dbReference>
<dbReference type="PANTHER" id="PTHR22617:SF41">
    <property type="entry name" value="CHEMOTAXIS SIGNAL TRANSDUCTION SYSTEM ADAPTOR PROTEIN CHEW"/>
    <property type="match status" value="1"/>
</dbReference>
<reference evidence="2 3" key="1">
    <citation type="submission" date="2017-06" db="EMBL/GenBank/DDBJ databases">
        <authorList>
            <person name="Kim H.J."/>
            <person name="Triplett B.A."/>
        </authorList>
    </citation>
    <scope>NUCLEOTIDE SEQUENCE [LARGE SCALE GENOMIC DNA]</scope>
    <source>
        <strain evidence="2 3">U15</strain>
    </source>
</reference>
<organism evidence="2 3">
    <name type="scientific">Noviherbaspirillum humi</name>
    <dbReference type="NCBI Taxonomy" id="1688639"/>
    <lineage>
        <taxon>Bacteria</taxon>
        <taxon>Pseudomonadati</taxon>
        <taxon>Pseudomonadota</taxon>
        <taxon>Betaproteobacteria</taxon>
        <taxon>Burkholderiales</taxon>
        <taxon>Oxalobacteraceae</taxon>
        <taxon>Noviherbaspirillum</taxon>
    </lineage>
</organism>
<dbReference type="SMART" id="SM00260">
    <property type="entry name" value="CheW"/>
    <property type="match status" value="1"/>
</dbReference>
<dbReference type="Gene3D" id="2.40.50.180">
    <property type="entry name" value="CheA-289, Domain 4"/>
    <property type="match status" value="1"/>
</dbReference>
<protein>
    <submittedName>
        <fullName evidence="2">Purine-binding chemotaxis protein CheW</fullName>
    </submittedName>
</protein>
<evidence type="ECO:0000313" key="2">
    <source>
        <dbReference type="EMBL" id="SNT10856.1"/>
    </source>
</evidence>
<dbReference type="InterPro" id="IPR002545">
    <property type="entry name" value="CheW-lke_dom"/>
</dbReference>
<sequence>MDRRGASTQCLTFTLGGEVFGLAIMAVKEIISYPAPTPVPMMPDCVRGVMNLRGALVTVVDLARRLERTPAPLTRRTCVVVVETEESGEPQILSMVVDAVNAVIDIPQAEIAPAPAFGARIRPEFIAGVAKVEGRFIILLDIARVFSLAEIGAGAGAANVSPGP</sequence>
<dbReference type="SUPFAM" id="SSF50341">
    <property type="entry name" value="CheW-like"/>
    <property type="match status" value="1"/>
</dbReference>
<dbReference type="GO" id="GO:0007165">
    <property type="term" value="P:signal transduction"/>
    <property type="evidence" value="ECO:0007669"/>
    <property type="project" value="InterPro"/>
</dbReference>
<dbReference type="AlphaFoldDB" id="A0A239JXY8"/>
<dbReference type="GO" id="GO:0005829">
    <property type="term" value="C:cytosol"/>
    <property type="evidence" value="ECO:0007669"/>
    <property type="project" value="TreeGrafter"/>
</dbReference>
<dbReference type="PROSITE" id="PS50851">
    <property type="entry name" value="CHEW"/>
    <property type="match status" value="1"/>
</dbReference>
<dbReference type="InterPro" id="IPR036061">
    <property type="entry name" value="CheW-like_dom_sf"/>
</dbReference>
<dbReference type="InterPro" id="IPR039315">
    <property type="entry name" value="CheW"/>
</dbReference>
<proteinExistence type="predicted"/>
<evidence type="ECO:0000313" key="3">
    <source>
        <dbReference type="Proteomes" id="UP000198284"/>
    </source>
</evidence>
<dbReference type="Gene3D" id="2.30.30.40">
    <property type="entry name" value="SH3 Domains"/>
    <property type="match status" value="1"/>
</dbReference>
<dbReference type="EMBL" id="FZOT01000014">
    <property type="protein sequence ID" value="SNT10856.1"/>
    <property type="molecule type" value="Genomic_DNA"/>
</dbReference>
<keyword evidence="3" id="KW-1185">Reference proteome</keyword>
<dbReference type="PANTHER" id="PTHR22617">
    <property type="entry name" value="CHEMOTAXIS SENSOR HISTIDINE KINASE-RELATED"/>
    <property type="match status" value="1"/>
</dbReference>
<accession>A0A239JXY8</accession>
<dbReference type="GO" id="GO:0006935">
    <property type="term" value="P:chemotaxis"/>
    <property type="evidence" value="ECO:0007669"/>
    <property type="project" value="InterPro"/>
</dbReference>
<gene>
    <name evidence="2" type="ORF">SAMN06265795_11441</name>
</gene>